<dbReference type="Proteomes" id="UP001056610">
    <property type="component" value="Plasmid unnamed"/>
</dbReference>
<evidence type="ECO:0000313" key="1">
    <source>
        <dbReference type="EMBL" id="UQX13519.1"/>
    </source>
</evidence>
<evidence type="ECO:0000313" key="2">
    <source>
        <dbReference type="Proteomes" id="UP001056610"/>
    </source>
</evidence>
<dbReference type="RefSeq" id="WP_249763506.1">
    <property type="nucleotide sequence ID" value="NZ_CP097321.1"/>
</dbReference>
<proteinExistence type="predicted"/>
<accession>A0ABY4QS62</accession>
<dbReference type="EMBL" id="CP097321">
    <property type="protein sequence ID" value="UQX13519.1"/>
    <property type="molecule type" value="Genomic_DNA"/>
</dbReference>
<reference evidence="1" key="1">
    <citation type="submission" date="2022-05" db="EMBL/GenBank/DDBJ databases">
        <title>A methanotrophic Mycobacterium dominates a cave microbial ecosystem.</title>
        <authorList>
            <person name="Van Spanning R.J.M."/>
            <person name="Guan Q."/>
            <person name="Melkonian C."/>
            <person name="Gallant J."/>
            <person name="Polerecky L."/>
            <person name="Flot J.-F."/>
            <person name="Brandt B.W."/>
            <person name="Braster M."/>
            <person name="Iturbe Espinoza P."/>
            <person name="Aerts J."/>
            <person name="Meima-Franke M."/>
            <person name="Piersma S.R."/>
            <person name="Bunduc C."/>
            <person name="Ummels R."/>
            <person name="Pain A."/>
            <person name="Fleming E.J."/>
            <person name="van der Wel N."/>
            <person name="Gherman V.D."/>
            <person name="Sarbu S.M."/>
            <person name="Bodelier P.L.E."/>
            <person name="Bitter W."/>
        </authorList>
    </citation>
    <scope>NUCLEOTIDE SEQUENCE</scope>
    <source>
        <strain evidence="1">Sulfur Cave</strain>
        <plasmid evidence="1">unnamed</plasmid>
    </source>
</reference>
<geneLocation type="plasmid" evidence="1 2">
    <name>unnamed</name>
</geneLocation>
<sequence length="92" mass="9422">MVSVAGLVVAACGAQTSGSDHQTRHPSGAAILNTTTVGELVAAFTDAGLAVPNAHDVGPQKCPQIGCIDAVDTDTVDRPTRHGRVRDVLSKF</sequence>
<evidence type="ECO:0008006" key="3">
    <source>
        <dbReference type="Google" id="ProtNLM"/>
    </source>
</evidence>
<gene>
    <name evidence="1" type="ORF">M5I08_25330</name>
</gene>
<protein>
    <recommendedName>
        <fullName evidence="3">PASTA domain-containing protein</fullName>
    </recommendedName>
</protein>
<name>A0ABY4QS62_9MYCO</name>
<keyword evidence="1" id="KW-0614">Plasmid</keyword>
<keyword evidence="2" id="KW-1185">Reference proteome</keyword>
<organism evidence="1 2">
    <name type="scientific">Candidatus Mycobacterium methanotrophicum</name>
    <dbReference type="NCBI Taxonomy" id="2943498"/>
    <lineage>
        <taxon>Bacteria</taxon>
        <taxon>Bacillati</taxon>
        <taxon>Actinomycetota</taxon>
        <taxon>Actinomycetes</taxon>
        <taxon>Mycobacteriales</taxon>
        <taxon>Mycobacteriaceae</taxon>
        <taxon>Mycobacterium</taxon>
    </lineage>
</organism>